<dbReference type="InterPro" id="IPR036909">
    <property type="entry name" value="Cyt_c-like_dom_sf"/>
</dbReference>
<dbReference type="PROSITE" id="PS51007">
    <property type="entry name" value="CYTC"/>
    <property type="match status" value="1"/>
</dbReference>
<keyword evidence="5" id="KW-0812">Transmembrane</keyword>
<dbReference type="EMBL" id="CP063458">
    <property type="protein sequence ID" value="QOV89513.1"/>
    <property type="molecule type" value="Genomic_DNA"/>
</dbReference>
<dbReference type="GO" id="GO:0009055">
    <property type="term" value="F:electron transfer activity"/>
    <property type="evidence" value="ECO:0007669"/>
    <property type="project" value="InterPro"/>
</dbReference>
<dbReference type="PANTHER" id="PTHR35889:SF3">
    <property type="entry name" value="F-BOX DOMAIN-CONTAINING PROTEIN"/>
    <property type="match status" value="1"/>
</dbReference>
<keyword evidence="2 4" id="KW-0479">Metal-binding</keyword>
<dbReference type="PANTHER" id="PTHR35889">
    <property type="entry name" value="CYCLOINULO-OLIGOSACCHARIDE FRUCTANOTRANSFERASE-RELATED"/>
    <property type="match status" value="1"/>
</dbReference>
<dbReference type="Pfam" id="PF09990">
    <property type="entry name" value="DUF2231"/>
    <property type="match status" value="1"/>
</dbReference>
<keyword evidence="3 4" id="KW-0408">Iron</keyword>
<proteinExistence type="predicted"/>
<evidence type="ECO:0000313" key="8">
    <source>
        <dbReference type="Proteomes" id="UP000593765"/>
    </source>
</evidence>
<feature type="transmembrane region" description="Helical" evidence="5">
    <location>
        <begin position="137"/>
        <end position="156"/>
    </location>
</feature>
<evidence type="ECO:0000259" key="6">
    <source>
        <dbReference type="PROSITE" id="PS51007"/>
    </source>
</evidence>
<dbReference type="Proteomes" id="UP000593765">
    <property type="component" value="Chromosome"/>
</dbReference>
<dbReference type="Pfam" id="PF07635">
    <property type="entry name" value="PSCyt1"/>
    <property type="match status" value="1"/>
</dbReference>
<gene>
    <name evidence="7" type="ORF">IPV69_25520</name>
</gene>
<keyword evidence="5" id="KW-1133">Transmembrane helix</keyword>
<dbReference type="InterPro" id="IPR019251">
    <property type="entry name" value="DUF2231_TM"/>
</dbReference>
<dbReference type="InterPro" id="IPR009056">
    <property type="entry name" value="Cyt_c-like_dom"/>
</dbReference>
<dbReference type="RefSeq" id="WP_206292557.1">
    <property type="nucleotide sequence ID" value="NZ_CP063458.1"/>
</dbReference>
<feature type="domain" description="Cytochrome c" evidence="6">
    <location>
        <begin position="201"/>
        <end position="301"/>
    </location>
</feature>
<reference evidence="7 8" key="1">
    <citation type="submission" date="2020-10" db="EMBL/GenBank/DDBJ databases">
        <title>Wide distribution of Phycisphaera-like planctomycetes from WD2101 soil group in peatlands and genome analysis of the first cultivated representative.</title>
        <authorList>
            <person name="Dedysh S.N."/>
            <person name="Beletsky A.V."/>
            <person name="Ivanova A."/>
            <person name="Kulichevskaya I.S."/>
            <person name="Suzina N.E."/>
            <person name="Philippov D.A."/>
            <person name="Rakitin A.L."/>
            <person name="Mardanov A.V."/>
            <person name="Ravin N.V."/>
        </authorList>
    </citation>
    <scope>NUCLEOTIDE SEQUENCE [LARGE SCALE GENOMIC DNA]</scope>
    <source>
        <strain evidence="7 8">M1803</strain>
    </source>
</reference>
<evidence type="ECO:0000256" key="4">
    <source>
        <dbReference type="PROSITE-ProRule" id="PRU00433"/>
    </source>
</evidence>
<keyword evidence="1 4" id="KW-0349">Heme</keyword>
<dbReference type="SUPFAM" id="SSF46626">
    <property type="entry name" value="Cytochrome c"/>
    <property type="match status" value="1"/>
</dbReference>
<dbReference type="GO" id="GO:0020037">
    <property type="term" value="F:heme binding"/>
    <property type="evidence" value="ECO:0007669"/>
    <property type="project" value="InterPro"/>
</dbReference>
<keyword evidence="8" id="KW-1185">Reference proteome</keyword>
<evidence type="ECO:0000256" key="5">
    <source>
        <dbReference type="SAM" id="Phobius"/>
    </source>
</evidence>
<feature type="transmembrane region" description="Helical" evidence="5">
    <location>
        <begin position="104"/>
        <end position="125"/>
    </location>
</feature>
<name>A0A7M2WVR2_9BACT</name>
<sequence length="314" mass="33136">MIFASIAFSLLLSARPLPERLWYAQGLTHPIIVHFPIALLTVAAGVVMLRALLRGKHLSVQVVYACLLVGAGGAVLAALAGWAWAPTKDGSYVDPFDRGSDIFLHRWGGIAVAIASVAILAWATLRVRRPSAGQRGWQAAVVVLAAVTGWVGHVGGELVHPNNLAHMLAIAGGTEEVRIRGSASADAAASAAAPATTRPLAADNTLSVLFSRDVLPILQAKCVACHGADKSKGKLRIDTEAYCLKGGTDGPLYKPGDARQSNLIVRVGSSDPDQVMPPPKEKHAITPIELETLVRWITEGAKWDTGSVSLGHER</sequence>
<keyword evidence="5" id="KW-0472">Membrane</keyword>
<organism evidence="7 8">
    <name type="scientific">Humisphaera borealis</name>
    <dbReference type="NCBI Taxonomy" id="2807512"/>
    <lineage>
        <taxon>Bacteria</taxon>
        <taxon>Pseudomonadati</taxon>
        <taxon>Planctomycetota</taxon>
        <taxon>Phycisphaerae</taxon>
        <taxon>Tepidisphaerales</taxon>
        <taxon>Tepidisphaeraceae</taxon>
        <taxon>Humisphaera</taxon>
    </lineage>
</organism>
<protein>
    <recommendedName>
        <fullName evidence="6">Cytochrome c domain-containing protein</fullName>
    </recommendedName>
</protein>
<dbReference type="AlphaFoldDB" id="A0A7M2WVR2"/>
<evidence type="ECO:0000256" key="3">
    <source>
        <dbReference type="ARBA" id="ARBA00023004"/>
    </source>
</evidence>
<accession>A0A7M2WVR2</accession>
<feature type="transmembrane region" description="Helical" evidence="5">
    <location>
        <begin position="32"/>
        <end position="53"/>
    </location>
</feature>
<evidence type="ECO:0000256" key="2">
    <source>
        <dbReference type="ARBA" id="ARBA00022723"/>
    </source>
</evidence>
<evidence type="ECO:0000256" key="1">
    <source>
        <dbReference type="ARBA" id="ARBA00022617"/>
    </source>
</evidence>
<dbReference type="GO" id="GO:0046872">
    <property type="term" value="F:metal ion binding"/>
    <property type="evidence" value="ECO:0007669"/>
    <property type="project" value="UniProtKB-KW"/>
</dbReference>
<evidence type="ECO:0000313" key="7">
    <source>
        <dbReference type="EMBL" id="QOV89513.1"/>
    </source>
</evidence>
<dbReference type="InterPro" id="IPR011429">
    <property type="entry name" value="Cyt_c_Planctomycete-type"/>
</dbReference>
<dbReference type="KEGG" id="hbs:IPV69_25520"/>
<feature type="transmembrane region" description="Helical" evidence="5">
    <location>
        <begin position="62"/>
        <end position="84"/>
    </location>
</feature>